<dbReference type="PANTHER" id="PTHR47237:SF1">
    <property type="entry name" value="SLL0310 PROTEIN"/>
    <property type="match status" value="1"/>
</dbReference>
<evidence type="ECO:0000313" key="2">
    <source>
        <dbReference type="EMBL" id="SAM07508.1"/>
    </source>
</evidence>
<evidence type="ECO:0000313" key="3">
    <source>
        <dbReference type="Proteomes" id="UP000078561"/>
    </source>
</evidence>
<dbReference type="PANTHER" id="PTHR47237">
    <property type="entry name" value="SLL0310 PROTEIN"/>
    <property type="match status" value="1"/>
</dbReference>
<protein>
    <recommendedName>
        <fullName evidence="1">N-acetyltransferase domain-containing protein</fullName>
    </recommendedName>
</protein>
<dbReference type="Pfam" id="PF00583">
    <property type="entry name" value="Acetyltransf_1"/>
    <property type="match status" value="1"/>
</dbReference>
<proteinExistence type="predicted"/>
<dbReference type="STRING" id="4829.A0A168RWZ2"/>
<keyword evidence="3" id="KW-1185">Reference proteome</keyword>
<dbReference type="CDD" id="cd04301">
    <property type="entry name" value="NAT_SF"/>
    <property type="match status" value="1"/>
</dbReference>
<sequence length="328" mass="36813">MDPSFTIRPCQDIEEACHYFLTWPVQEGWNHATDDEEVRQVFYPCDPSGFFLGTIKDTAGQETVVASLLALGHTDELAWIGCYIVDKAHRGKGYGIKLFQHGLDHLKGYRYIGLDAVLTVVPAYERSGFKQSWLCKTFRVDMVKDVLAKLSPDDYQNVAVADWTDDDSIQEMARLEQRCTGYYRPVFWKQWIQMHTGPTRTGDCAKNHGRLAAKVLDQHGKLAHFASLRPAVKGFALVLYSQDPHVAEALLRYLVQSVVDCSSSAHWSLAKDHQMLLDANGCGDNPASFALYEKLGFIVVTTHRRMYHDAYPTGDLSGLFSVASLTIG</sequence>
<dbReference type="PROSITE" id="PS51186">
    <property type="entry name" value="GNAT"/>
    <property type="match status" value="1"/>
</dbReference>
<dbReference type="InterPro" id="IPR052729">
    <property type="entry name" value="Acyl/Acetyltrans_Enzymes"/>
</dbReference>
<dbReference type="InterPro" id="IPR016181">
    <property type="entry name" value="Acyl_CoA_acyltransferase"/>
</dbReference>
<dbReference type="OMA" id="FINETMA"/>
<feature type="domain" description="N-acetyltransferase" evidence="1">
    <location>
        <begin position="5"/>
        <end position="147"/>
    </location>
</feature>
<dbReference type="Proteomes" id="UP000078561">
    <property type="component" value="Unassembled WGS sequence"/>
</dbReference>
<dbReference type="GO" id="GO:0016747">
    <property type="term" value="F:acyltransferase activity, transferring groups other than amino-acyl groups"/>
    <property type="evidence" value="ECO:0007669"/>
    <property type="project" value="InterPro"/>
</dbReference>
<dbReference type="AlphaFoldDB" id="A0A168RWZ2"/>
<accession>A0A168RWZ2</accession>
<evidence type="ECO:0000259" key="1">
    <source>
        <dbReference type="PROSITE" id="PS51186"/>
    </source>
</evidence>
<dbReference type="OrthoDB" id="5771378at2759"/>
<dbReference type="EMBL" id="LT554760">
    <property type="protein sequence ID" value="SAM07508.1"/>
    <property type="molecule type" value="Genomic_DNA"/>
</dbReference>
<name>A0A168RWZ2_ABSGL</name>
<reference evidence="2" key="1">
    <citation type="submission" date="2016-04" db="EMBL/GenBank/DDBJ databases">
        <authorList>
            <person name="Evans L.H."/>
            <person name="Alamgir A."/>
            <person name="Owens N."/>
            <person name="Weber N.D."/>
            <person name="Virtaneva K."/>
            <person name="Barbian K."/>
            <person name="Babar A."/>
            <person name="Rosenke K."/>
        </authorList>
    </citation>
    <scope>NUCLEOTIDE SEQUENCE [LARGE SCALE GENOMIC DNA]</scope>
    <source>
        <strain evidence="2">CBS 101.48</strain>
    </source>
</reference>
<dbReference type="SUPFAM" id="SSF55729">
    <property type="entry name" value="Acyl-CoA N-acyltransferases (Nat)"/>
    <property type="match status" value="1"/>
</dbReference>
<gene>
    <name evidence="2" type="primary">ABSGL_13151.1 scaffold 13659</name>
</gene>
<dbReference type="Gene3D" id="3.40.630.30">
    <property type="match status" value="1"/>
</dbReference>
<organism evidence="2">
    <name type="scientific">Absidia glauca</name>
    <name type="common">Pin mould</name>
    <dbReference type="NCBI Taxonomy" id="4829"/>
    <lineage>
        <taxon>Eukaryota</taxon>
        <taxon>Fungi</taxon>
        <taxon>Fungi incertae sedis</taxon>
        <taxon>Mucoromycota</taxon>
        <taxon>Mucoromycotina</taxon>
        <taxon>Mucoromycetes</taxon>
        <taxon>Mucorales</taxon>
        <taxon>Cunninghamellaceae</taxon>
        <taxon>Absidia</taxon>
    </lineage>
</organism>
<dbReference type="InterPro" id="IPR000182">
    <property type="entry name" value="GNAT_dom"/>
</dbReference>
<dbReference type="Gene3D" id="3.40.630.90">
    <property type="match status" value="1"/>
</dbReference>
<dbReference type="InParanoid" id="A0A168RWZ2"/>